<evidence type="ECO:0000313" key="6">
    <source>
        <dbReference type="Proteomes" id="UP001497623"/>
    </source>
</evidence>
<reference evidence="5 6" key="1">
    <citation type="submission" date="2024-05" db="EMBL/GenBank/DDBJ databases">
        <authorList>
            <person name="Wallberg A."/>
        </authorList>
    </citation>
    <scope>NUCLEOTIDE SEQUENCE [LARGE SCALE GENOMIC DNA]</scope>
</reference>
<comment type="function">
    <text evidence="3">Troponin is the central regulatory protein of striated muscle contraction. Tn consists of three components: Tn-I which is the inhibitor of actomyosin ATPase, Tn-T which contains the binding site for tropomyosin and Tn-C. The binding of calcium to Tn-C abolishes the inhibitory action of Tn on actin filaments.</text>
</comment>
<dbReference type="SMART" id="SM00054">
    <property type="entry name" value="EFh"/>
    <property type="match status" value="4"/>
</dbReference>
<keyword evidence="1" id="KW-0677">Repeat</keyword>
<protein>
    <recommendedName>
        <fullName evidence="4">EF-hand domain-containing protein</fullName>
    </recommendedName>
</protein>
<dbReference type="Gene3D" id="1.10.238.10">
    <property type="entry name" value="EF-hand"/>
    <property type="match status" value="2"/>
</dbReference>
<dbReference type="FunFam" id="1.10.238.10:FF:000527">
    <property type="entry name" value="Calmodulin-3"/>
    <property type="match status" value="1"/>
</dbReference>
<dbReference type="CDD" id="cd00051">
    <property type="entry name" value="EFh"/>
    <property type="match status" value="2"/>
</dbReference>
<dbReference type="InterPro" id="IPR011992">
    <property type="entry name" value="EF-hand-dom_pair"/>
</dbReference>
<dbReference type="PANTHER" id="PTHR23048">
    <property type="entry name" value="MYOSIN LIGHT CHAIN 1, 3"/>
    <property type="match status" value="1"/>
</dbReference>
<name>A0AAV2RZQ9_MEGNR</name>
<feature type="domain" description="EF-hand" evidence="4">
    <location>
        <begin position="103"/>
        <end position="138"/>
    </location>
</feature>
<dbReference type="GO" id="GO:0016460">
    <property type="term" value="C:myosin II complex"/>
    <property type="evidence" value="ECO:0007669"/>
    <property type="project" value="TreeGrafter"/>
</dbReference>
<feature type="domain" description="EF-hand" evidence="4">
    <location>
        <begin position="56"/>
        <end position="91"/>
    </location>
</feature>
<evidence type="ECO:0000256" key="3">
    <source>
        <dbReference type="ARBA" id="ARBA00037722"/>
    </source>
</evidence>
<dbReference type="InterPro" id="IPR018247">
    <property type="entry name" value="EF_Hand_1_Ca_BS"/>
</dbReference>
<dbReference type="InterPro" id="IPR050230">
    <property type="entry name" value="CALM/Myosin/TropC-like"/>
</dbReference>
<dbReference type="GO" id="GO:0072686">
    <property type="term" value="C:mitotic spindle"/>
    <property type="evidence" value="ECO:0007669"/>
    <property type="project" value="UniProtKB-ARBA"/>
</dbReference>
<keyword evidence="2" id="KW-0106">Calcium</keyword>
<dbReference type="GO" id="GO:0005509">
    <property type="term" value="F:calcium ion binding"/>
    <property type="evidence" value="ECO:0007669"/>
    <property type="project" value="InterPro"/>
</dbReference>
<evidence type="ECO:0000256" key="1">
    <source>
        <dbReference type="ARBA" id="ARBA00022737"/>
    </source>
</evidence>
<feature type="domain" description="EF-hand" evidence="4">
    <location>
        <begin position="139"/>
        <end position="171"/>
    </location>
</feature>
<evidence type="ECO:0000259" key="4">
    <source>
        <dbReference type="PROSITE" id="PS50222"/>
    </source>
</evidence>
<accession>A0AAV2RZQ9</accession>
<dbReference type="PROSITE" id="PS50222">
    <property type="entry name" value="EF_HAND_2"/>
    <property type="match status" value="4"/>
</dbReference>
<proteinExistence type="predicted"/>
<dbReference type="EMBL" id="CAXKWB010037545">
    <property type="protein sequence ID" value="CAL4150143.1"/>
    <property type="molecule type" value="Genomic_DNA"/>
</dbReference>
<comment type="caution">
    <text evidence="5">The sequence shown here is derived from an EMBL/GenBank/DDBJ whole genome shotgun (WGS) entry which is preliminary data.</text>
</comment>
<evidence type="ECO:0000313" key="5">
    <source>
        <dbReference type="EMBL" id="CAL4150143.1"/>
    </source>
</evidence>
<evidence type="ECO:0000256" key="2">
    <source>
        <dbReference type="ARBA" id="ARBA00022837"/>
    </source>
</evidence>
<dbReference type="AlphaFoldDB" id="A0AAV2RZQ9"/>
<keyword evidence="6" id="KW-1185">Reference proteome</keyword>
<dbReference type="Pfam" id="PF13499">
    <property type="entry name" value="EF-hand_7"/>
    <property type="match status" value="2"/>
</dbReference>
<gene>
    <name evidence="5" type="ORF">MNOR_LOCUS30541</name>
</gene>
<dbReference type="InterPro" id="IPR002048">
    <property type="entry name" value="EF_hand_dom"/>
</dbReference>
<dbReference type="PANTHER" id="PTHR23048:SF0">
    <property type="entry name" value="CALMODULIN LIKE 3"/>
    <property type="match status" value="1"/>
</dbReference>
<organism evidence="5 6">
    <name type="scientific">Meganyctiphanes norvegica</name>
    <name type="common">Northern krill</name>
    <name type="synonym">Thysanopoda norvegica</name>
    <dbReference type="NCBI Taxonomy" id="48144"/>
    <lineage>
        <taxon>Eukaryota</taxon>
        <taxon>Metazoa</taxon>
        <taxon>Ecdysozoa</taxon>
        <taxon>Arthropoda</taxon>
        <taxon>Crustacea</taxon>
        <taxon>Multicrustacea</taxon>
        <taxon>Malacostraca</taxon>
        <taxon>Eumalacostraca</taxon>
        <taxon>Eucarida</taxon>
        <taxon>Euphausiacea</taxon>
        <taxon>Euphausiidae</taxon>
        <taxon>Meganyctiphanes</taxon>
    </lineage>
</organism>
<dbReference type="Proteomes" id="UP001497623">
    <property type="component" value="Unassembled WGS sequence"/>
</dbReference>
<dbReference type="SUPFAM" id="SSF47473">
    <property type="entry name" value="EF-hand"/>
    <property type="match status" value="1"/>
</dbReference>
<sequence length="171" mass="19124">MAEQMTEQQLVEAKNTFSDVQIAELKEAFSMVDKDNNGIITTQEWGAVMGPLGQSPTEAELQELIPKVNADSNGSFDFQQFLTAMAIKVKETVTDTDSDTDSISEEEIRNAFQQVDKNGNGFISTSEFKQVITNFGGNFTDEEIEEIIQEIDTDGDDKIDYNEFYKMMTTG</sequence>
<dbReference type="PROSITE" id="PS00018">
    <property type="entry name" value="EF_HAND_1"/>
    <property type="match status" value="3"/>
</dbReference>
<feature type="domain" description="EF-hand" evidence="4">
    <location>
        <begin position="20"/>
        <end position="55"/>
    </location>
</feature>